<organism evidence="1 2">
    <name type="scientific">Lonsdalea iberica</name>
    <dbReference type="NCBI Taxonomy" id="1082703"/>
    <lineage>
        <taxon>Bacteria</taxon>
        <taxon>Pseudomonadati</taxon>
        <taxon>Pseudomonadota</taxon>
        <taxon>Gammaproteobacteria</taxon>
        <taxon>Enterobacterales</taxon>
        <taxon>Pectobacteriaceae</taxon>
        <taxon>Lonsdalea</taxon>
    </lineage>
</organism>
<comment type="caution">
    <text evidence="1">The sequence shown here is derived from an EMBL/GenBank/DDBJ whole genome shotgun (WGS) entry which is preliminary data.</text>
</comment>
<dbReference type="OrthoDB" id="612868at2"/>
<dbReference type="Proteomes" id="UP000194020">
    <property type="component" value="Unassembled WGS sequence"/>
</dbReference>
<sequence length="381" mass="42560">MLITKRLDELTPDEFTRILSPEKGSALDAKTVVLGSKEHACCSLNAGTLDINASRDFSNTVQNAYARAKVNAPAQKAGWGFAPRPATPRTEPEPTLKVTEVTDTTSATRIHVPVLVYQSPRKPGFNADGSPAADMTYGDMTEEEIKAIPNFGHLPLFAKDGYLFGFDSPTINFIKFRVMAATLFSSGDLRNVILAMIAKFEKNEGGEFSHPALTRADRAHPKTQRFIKMLLDGINKNITMNNGEINTPNLDNWMERYEYVDANNIKRKLLPPAFNTAEDKWLGWWNGGLTITVNDVWGAKAEIVEFDRCGRFYKGKVRVTFYDHFGLDIPDIGPDPSDGSIKSYSALGGFRSWFILQHLDRFGYKPFITVMEMDYPIKGTL</sequence>
<gene>
    <name evidence="1" type="ORF">AU511_15190</name>
</gene>
<name>A0A1X3RNB6_9GAMM</name>
<evidence type="ECO:0000313" key="1">
    <source>
        <dbReference type="EMBL" id="OSN03289.1"/>
    </source>
</evidence>
<dbReference type="AlphaFoldDB" id="A0A1X3RNB6"/>
<evidence type="ECO:0008006" key="3">
    <source>
        <dbReference type="Google" id="ProtNLM"/>
    </source>
</evidence>
<dbReference type="EMBL" id="LUTP01000060">
    <property type="protein sequence ID" value="OSN03289.1"/>
    <property type="molecule type" value="Genomic_DNA"/>
</dbReference>
<protein>
    <recommendedName>
        <fullName evidence="3">DUF3289 domain-containing protein</fullName>
    </recommendedName>
</protein>
<dbReference type="Pfam" id="PF11692">
    <property type="entry name" value="DUF3289"/>
    <property type="match status" value="1"/>
</dbReference>
<proteinExistence type="predicted"/>
<dbReference type="RefSeq" id="WP_094110212.1">
    <property type="nucleotide sequence ID" value="NZ_LUTP01000060.1"/>
</dbReference>
<dbReference type="InterPro" id="IPR017483">
    <property type="entry name" value="CHP03034"/>
</dbReference>
<accession>A0A1X3RNB6</accession>
<reference evidence="1 2" key="1">
    <citation type="submission" date="2016-02" db="EMBL/GenBank/DDBJ databases">
        <title>Species-wide whole genome sequencing reveals diversity, host range in Lonsdalea quercina.</title>
        <authorList>
            <person name="Li Y."/>
        </authorList>
    </citation>
    <scope>NUCLEOTIDE SEQUENCE [LARGE SCALE GENOMIC DNA]</scope>
    <source>
        <strain evidence="1 2">LMG 26264</strain>
    </source>
</reference>
<evidence type="ECO:0000313" key="2">
    <source>
        <dbReference type="Proteomes" id="UP000194020"/>
    </source>
</evidence>